<gene>
    <name evidence="1" type="ORF">GCM10007387_57630</name>
</gene>
<dbReference type="RefSeq" id="WP_229427497.1">
    <property type="nucleotide sequence ID" value="NZ_BMWV01000023.1"/>
</dbReference>
<evidence type="ECO:0000313" key="2">
    <source>
        <dbReference type="Proteomes" id="UP000628442"/>
    </source>
</evidence>
<dbReference type="Pfam" id="PF06892">
    <property type="entry name" value="Phage_CP76"/>
    <property type="match status" value="1"/>
</dbReference>
<evidence type="ECO:0000313" key="1">
    <source>
        <dbReference type="EMBL" id="GGY67920.1"/>
    </source>
</evidence>
<reference evidence="1" key="2">
    <citation type="submission" date="2022-12" db="EMBL/GenBank/DDBJ databases">
        <authorList>
            <person name="Sun Q."/>
            <person name="Kim S."/>
        </authorList>
    </citation>
    <scope>NUCLEOTIDE SEQUENCE</scope>
    <source>
        <strain evidence="1">KCTC 12343</strain>
    </source>
</reference>
<accession>A0AA87Y2H6</accession>
<name>A0AA87Y2H6_9BURK</name>
<proteinExistence type="predicted"/>
<sequence>MELLTAYQDMIRVHGWNGTAATLGMTKSALEARVYEVKGSGMRVDTALLIQSYAGTTHFADAIAAASGGVFIELPEVGALDGGDLHAKFHELYEQLGNLSRTYSEAIKDDEIDQRERAQLQRIEQHIHKTMRELMALMFQIYCRRPAAAVDGGQS</sequence>
<reference evidence="1" key="1">
    <citation type="journal article" date="2014" name="Int. J. Syst. Evol. Microbiol.">
        <title>Complete genome sequence of Corynebacterium casei LMG S-19264T (=DSM 44701T), isolated from a smear-ripened cheese.</title>
        <authorList>
            <consortium name="US DOE Joint Genome Institute (JGI-PGF)"/>
            <person name="Walter F."/>
            <person name="Albersmeier A."/>
            <person name="Kalinowski J."/>
            <person name="Ruckert C."/>
        </authorList>
    </citation>
    <scope>NUCLEOTIDE SEQUENCE</scope>
    <source>
        <strain evidence="1">KCTC 12343</strain>
    </source>
</reference>
<dbReference type="InterPro" id="IPR048188">
    <property type="entry name" value="YmfL-like"/>
</dbReference>
<comment type="caution">
    <text evidence="1">The sequence shown here is derived from an EMBL/GenBank/DDBJ whole genome shotgun (WGS) entry which is preliminary data.</text>
</comment>
<organism evidence="1 2">
    <name type="scientific">Pseudoduganella albidiflava</name>
    <dbReference type="NCBI Taxonomy" id="321983"/>
    <lineage>
        <taxon>Bacteria</taxon>
        <taxon>Pseudomonadati</taxon>
        <taxon>Pseudomonadota</taxon>
        <taxon>Betaproteobacteria</taxon>
        <taxon>Burkholderiales</taxon>
        <taxon>Oxalobacteraceae</taxon>
        <taxon>Telluria group</taxon>
        <taxon>Pseudoduganella</taxon>
    </lineage>
</organism>
<dbReference type="Proteomes" id="UP000628442">
    <property type="component" value="Unassembled WGS sequence"/>
</dbReference>
<dbReference type="AlphaFoldDB" id="A0AA87Y2H6"/>
<dbReference type="EMBL" id="BMWV01000023">
    <property type="protein sequence ID" value="GGY67920.1"/>
    <property type="molecule type" value="Genomic_DNA"/>
</dbReference>
<dbReference type="NCBIfam" id="NF041471">
    <property type="entry name" value="phage_reg_YmfL"/>
    <property type="match status" value="1"/>
</dbReference>
<dbReference type="InterPro" id="IPR009679">
    <property type="entry name" value="Phage_186_CII-like"/>
</dbReference>
<dbReference type="GO" id="GO:0003677">
    <property type="term" value="F:DNA binding"/>
    <property type="evidence" value="ECO:0007669"/>
    <property type="project" value="InterPro"/>
</dbReference>
<protein>
    <submittedName>
        <fullName evidence="1">Uncharacterized protein</fullName>
    </submittedName>
</protein>